<dbReference type="AlphaFoldDB" id="A0A6A5JZ52"/>
<dbReference type="Pfam" id="PF12937">
    <property type="entry name" value="F-box-like"/>
    <property type="match status" value="1"/>
</dbReference>
<keyword evidence="3" id="KW-1185">Reference proteome</keyword>
<reference evidence="2" key="1">
    <citation type="submission" date="2020-01" db="EMBL/GenBank/DDBJ databases">
        <authorList>
            <consortium name="DOE Joint Genome Institute"/>
            <person name="Haridas S."/>
            <person name="Albert R."/>
            <person name="Binder M."/>
            <person name="Bloem J."/>
            <person name="Labutti K."/>
            <person name="Salamov A."/>
            <person name="Andreopoulos B."/>
            <person name="Baker S.E."/>
            <person name="Barry K."/>
            <person name="Bills G."/>
            <person name="Bluhm B.H."/>
            <person name="Cannon C."/>
            <person name="Castanera R."/>
            <person name="Culley D.E."/>
            <person name="Daum C."/>
            <person name="Ezra D."/>
            <person name="Gonzalez J.B."/>
            <person name="Henrissat B."/>
            <person name="Kuo A."/>
            <person name="Liang C."/>
            <person name="Lipzen A."/>
            <person name="Lutzoni F."/>
            <person name="Magnuson J."/>
            <person name="Mondo S."/>
            <person name="Nolan M."/>
            <person name="Ohm R."/>
            <person name="Pangilinan J."/>
            <person name="Park H.-J."/>
            <person name="Ramirez L."/>
            <person name="Alfaro M."/>
            <person name="Sun H."/>
            <person name="Tritt A."/>
            <person name="Yoshinaga Y."/>
            <person name="Zwiers L.-H."/>
            <person name="Turgeon B.G."/>
            <person name="Goodwin S.B."/>
            <person name="Spatafora J.W."/>
            <person name="Crous P.W."/>
            <person name="Grigoriev I.V."/>
        </authorList>
    </citation>
    <scope>NUCLEOTIDE SEQUENCE</scope>
    <source>
        <strain evidence="2">P77</strain>
    </source>
</reference>
<dbReference type="Proteomes" id="UP000800040">
    <property type="component" value="Unassembled WGS sequence"/>
</dbReference>
<proteinExistence type="predicted"/>
<evidence type="ECO:0000313" key="2">
    <source>
        <dbReference type="EMBL" id="KAF1828900.1"/>
    </source>
</evidence>
<feature type="domain" description="F-box" evidence="1">
    <location>
        <begin position="1"/>
        <end position="48"/>
    </location>
</feature>
<dbReference type="OrthoDB" id="3226064at2759"/>
<dbReference type="InterPro" id="IPR036047">
    <property type="entry name" value="F-box-like_dom_sf"/>
</dbReference>
<dbReference type="EMBL" id="ML975486">
    <property type="protein sequence ID" value="KAF1828900.1"/>
    <property type="molecule type" value="Genomic_DNA"/>
</dbReference>
<sequence length="448" mass="51052">MTGLLDLCYDILIRILEMIDSEDLAACAQTSKGFSEFIQKNTRLYKAHYLRNFDDPRRRPTDPEPEWVDTLQRLVRCQKTLQSANNDLKREEFSFVASAVDNLIATASLDEFGNSLNQKLMAELFQHISQNHDAFMCRSSLFGRAENPTRKAANDEESRQLSAKLHSLFGIPSSNAGERVLSSHPYARSRVYDLRNYTDRTKWGPYRSDGSMRVDWEMIESLMIVLGYNSSLCFRRSLTQFRPPWSDPFEGVIPERAEIMPVYPPTLLQEPEIPLQLKDPYNVSGVWSRIVCFLDYSDLHRFNFSTDAVKIPFDEPREPLIADEAIRHILMDLNVTEVEAPGPFNNPALPVVRFSGSSRSVDAAWDPDATSGIRGSVCLTPEGEVRWQTISVFHGGEERWRSDGIQIGGVRSRRGVIGTWFDKDFDLRGPAGPTAFWKIRDRELGDSE</sequence>
<gene>
    <name evidence="2" type="ORF">BDW02DRAFT_562177</name>
</gene>
<evidence type="ECO:0000259" key="1">
    <source>
        <dbReference type="PROSITE" id="PS50181"/>
    </source>
</evidence>
<evidence type="ECO:0000313" key="3">
    <source>
        <dbReference type="Proteomes" id="UP000800040"/>
    </source>
</evidence>
<protein>
    <recommendedName>
        <fullName evidence="1">F-box domain-containing protein</fullName>
    </recommendedName>
</protein>
<name>A0A6A5JZ52_9PLEO</name>
<dbReference type="PROSITE" id="PS50181">
    <property type="entry name" value="FBOX"/>
    <property type="match status" value="1"/>
</dbReference>
<dbReference type="Gene3D" id="1.20.1280.50">
    <property type="match status" value="1"/>
</dbReference>
<organism evidence="2 3">
    <name type="scientific">Decorospora gaudefroyi</name>
    <dbReference type="NCBI Taxonomy" id="184978"/>
    <lineage>
        <taxon>Eukaryota</taxon>
        <taxon>Fungi</taxon>
        <taxon>Dikarya</taxon>
        <taxon>Ascomycota</taxon>
        <taxon>Pezizomycotina</taxon>
        <taxon>Dothideomycetes</taxon>
        <taxon>Pleosporomycetidae</taxon>
        <taxon>Pleosporales</taxon>
        <taxon>Pleosporineae</taxon>
        <taxon>Pleosporaceae</taxon>
        <taxon>Decorospora</taxon>
    </lineage>
</organism>
<dbReference type="SUPFAM" id="SSF81383">
    <property type="entry name" value="F-box domain"/>
    <property type="match status" value="1"/>
</dbReference>
<dbReference type="InterPro" id="IPR001810">
    <property type="entry name" value="F-box_dom"/>
</dbReference>
<accession>A0A6A5JZ52</accession>
<dbReference type="CDD" id="cd09917">
    <property type="entry name" value="F-box_SF"/>
    <property type="match status" value="1"/>
</dbReference>